<evidence type="ECO:0000313" key="2">
    <source>
        <dbReference type="EMBL" id="BBE10474.1"/>
    </source>
</evidence>
<dbReference type="PIRSF" id="PIRSF005348">
    <property type="entry name" value="YxkH"/>
    <property type="match status" value="1"/>
</dbReference>
<accession>A0A2Z6EYC4</accession>
<dbReference type="InterPro" id="IPR004679">
    <property type="entry name" value="2-OHcarboxylate_transport"/>
</dbReference>
<protein>
    <submittedName>
        <fullName evidence="2">L-malate permease</fullName>
    </submittedName>
</protein>
<keyword evidence="1" id="KW-0813">Transport</keyword>
<dbReference type="AlphaFoldDB" id="A0A2Z6EYC4"/>
<comment type="similarity">
    <text evidence="1">Belongs to the 2-hydroxycarboxylate transporter (2-HCT) (TC 2.A.24) family.</text>
</comment>
<dbReference type="EMBL" id="AP018150">
    <property type="protein sequence ID" value="BBE10474.1"/>
    <property type="molecule type" value="Genomic_DNA"/>
</dbReference>
<keyword evidence="3" id="KW-1185">Reference proteome</keyword>
<dbReference type="PANTHER" id="PTHR40033">
    <property type="entry name" value="NA(+)-MALATE SYMPORTER"/>
    <property type="match status" value="1"/>
</dbReference>
<keyword evidence="1" id="KW-0769">Symport</keyword>
<dbReference type="Proteomes" id="UP000282597">
    <property type="component" value="Chromosome"/>
</dbReference>
<keyword evidence="1" id="KW-0472">Membrane</keyword>
<dbReference type="GO" id="GO:0015293">
    <property type="term" value="F:symporter activity"/>
    <property type="evidence" value="ECO:0007669"/>
    <property type="project" value="UniProtKB-UniRule"/>
</dbReference>
<dbReference type="GO" id="GO:0008514">
    <property type="term" value="F:organic anion transmembrane transporter activity"/>
    <property type="evidence" value="ECO:0007669"/>
    <property type="project" value="InterPro"/>
</dbReference>
<sequence>MNKRQSMTFKELVLKRYKEYFSLKTLQALSRKSIGIIPLPVYLILVACLATMVLNHQLMGNNICTMIALLAVCGYTCSAVGQAIPFFRRIGGSVIIVTFVPAYLVAHQLLPADFVLPIQAFWENNHPIYLFIVAVIVGSVLSMDRQVLIQGFIKIFAPLLMGSIVAAITGTLVGLAVGLDLFHIIFFIVVPIMAGGLGEGAIPLSIGYAKILGQPQGDLLAQVLPAIIFANLFVIILAAALNLLGRYYPRFSGDGCLLKTDKEKDDTVKAENSHEDARPLLTEVAATGMTAISFYLIGVLTHQLFGWPAPIAMLLIAILVKLLNLVSPAMHQGAIGLYHFFVKVTIYPLLFAAGMTIIPWDKLTAAFNLPFIVTVFATVISLMATGFLVGRKVGLFPIEAAIVTGCHSGMGGSGDIAILSAAHRLSLMPFAQISTRIGGVIVVIIALLAIGFLN</sequence>
<reference evidence="2 3" key="1">
    <citation type="journal article" date="2018" name="Microbes Environ.">
        <title>Comparative Genomic Insights into Endofungal Lifestyles of Two Bacterial Endosymbionts, Mycoavidus cysteinexigens and Burkholderia rhizoxinica.</title>
        <authorList>
            <person name="Sharmin D."/>
            <person name="Guo Y."/>
            <person name="Nishizawa T."/>
            <person name="Ohshima S."/>
            <person name="Sato Y."/>
            <person name="Takashima Y."/>
            <person name="Narisawa K."/>
            <person name="Ohta H."/>
        </authorList>
    </citation>
    <scope>NUCLEOTIDE SEQUENCE [LARGE SCALE GENOMIC DNA]</scope>
    <source>
        <strain evidence="2 3">B1-EB</strain>
    </source>
</reference>
<dbReference type="KEGG" id="mcys:MCB1EB_2313"/>
<dbReference type="GO" id="GO:0005886">
    <property type="term" value="C:plasma membrane"/>
    <property type="evidence" value="ECO:0007669"/>
    <property type="project" value="UniProtKB-UniRule"/>
</dbReference>
<evidence type="ECO:0000313" key="3">
    <source>
        <dbReference type="Proteomes" id="UP000282597"/>
    </source>
</evidence>
<proteinExistence type="inferred from homology"/>
<organism evidence="2 3">
    <name type="scientific">Mycoavidus cysteinexigens</name>
    <dbReference type="NCBI Taxonomy" id="1553431"/>
    <lineage>
        <taxon>Bacteria</taxon>
        <taxon>Pseudomonadati</taxon>
        <taxon>Pseudomonadota</taxon>
        <taxon>Betaproteobacteria</taxon>
        <taxon>Burkholderiales</taxon>
        <taxon>Burkholderiaceae</taxon>
        <taxon>Mycoavidus</taxon>
    </lineage>
</organism>
<gene>
    <name evidence="2" type="ORF">MCB1EB_2313</name>
</gene>
<dbReference type="RefSeq" id="WP_232034119.1">
    <property type="nucleotide sequence ID" value="NZ_AP018150.1"/>
</dbReference>
<evidence type="ECO:0000256" key="1">
    <source>
        <dbReference type="PIRNR" id="PIRNR005348"/>
    </source>
</evidence>
<dbReference type="Pfam" id="PF03390">
    <property type="entry name" value="2HCT"/>
    <property type="match status" value="1"/>
</dbReference>
<name>A0A2Z6EYC4_9BURK</name>
<dbReference type="PANTHER" id="PTHR40033:SF1">
    <property type="entry name" value="CITRATE-SODIUM SYMPORTER"/>
    <property type="match status" value="1"/>
</dbReference>